<name>A0A9N8L044_CHRIL</name>
<dbReference type="GO" id="GO:0005814">
    <property type="term" value="C:centriole"/>
    <property type="evidence" value="ECO:0007669"/>
    <property type="project" value="TreeGrafter"/>
</dbReference>
<evidence type="ECO:0000313" key="2">
    <source>
        <dbReference type="EMBL" id="CAD0196842.1"/>
    </source>
</evidence>
<dbReference type="Pfam" id="PF14726">
    <property type="entry name" value="RTTN_N"/>
    <property type="match status" value="1"/>
</dbReference>
<dbReference type="InterPro" id="IPR030791">
    <property type="entry name" value="Rotatin"/>
</dbReference>
<dbReference type="EMBL" id="LR824008">
    <property type="protein sequence ID" value="CAD0196842.1"/>
    <property type="molecule type" value="Genomic_DNA"/>
</dbReference>
<gene>
    <name evidence="2" type="ORF">CINC_LOCUS11130</name>
</gene>
<dbReference type="PANTHER" id="PTHR31691">
    <property type="entry name" value="ROTATIN"/>
    <property type="match status" value="1"/>
</dbReference>
<feature type="domain" description="Rotatin N-terminal" evidence="1">
    <location>
        <begin position="20"/>
        <end position="118"/>
    </location>
</feature>
<dbReference type="GO" id="GO:0032053">
    <property type="term" value="P:ciliary basal body organization"/>
    <property type="evidence" value="ECO:0007669"/>
    <property type="project" value="TreeGrafter"/>
</dbReference>
<dbReference type="PANTHER" id="PTHR31691:SF1">
    <property type="entry name" value="ROTATIN"/>
    <property type="match status" value="1"/>
</dbReference>
<dbReference type="GO" id="GO:0005813">
    <property type="term" value="C:centrosome"/>
    <property type="evidence" value="ECO:0007669"/>
    <property type="project" value="InterPro"/>
</dbReference>
<keyword evidence="3" id="KW-1185">Reference proteome</keyword>
<dbReference type="GO" id="GO:0007099">
    <property type="term" value="P:centriole replication"/>
    <property type="evidence" value="ECO:0007669"/>
    <property type="project" value="TreeGrafter"/>
</dbReference>
<dbReference type="Proteomes" id="UP001154114">
    <property type="component" value="Chromosome 5"/>
</dbReference>
<evidence type="ECO:0000313" key="3">
    <source>
        <dbReference type="Proteomes" id="UP001154114"/>
    </source>
</evidence>
<dbReference type="OrthoDB" id="428850at2759"/>
<dbReference type="InterPro" id="IPR029249">
    <property type="entry name" value="Rotatin_N"/>
</dbReference>
<sequence length="2037" mass="228354">MANTEILTLYIKKLGHPLKEIRERSLLLLIAKLKLGWELDDELSGTRDLLEALLAWFHTPQQSLQSEALELLLTTIKTKAGTYIVKEFGINTVLSDLVKVRHKIDAEAQEIYEDVIETLKFINTVESDVHVTVPRLTLPETTSSESDGGSSSGYYHIVNNFVSSKATSISNDDSDINRYRNVNTVESIRILLFPWVDLCQSDKKTLLLVEDALRLLKSTRRCCRFIRDVFLRDFPAEIFLNRPEIIKSLLTIADGNHGGRPGEALCVLLYISRALRMRVLQLSSLDLIHETSKVSEEYRDIVDEGVTMELQEIAGERNPRTPLEDDGLVVLRQLPAPLFALDTLHTVLAMMARSVVLTDSVGKTEVLDMKELNTCMCLVESLVELLLDCVNDCFWSMDHSAKTYRDISHKSCMVMRLLGDLLDKYKKSFFDDTNRCLHRVAWLRLVMCAAKLLHWARDSALPPTSLVIALQLAQLDPAIELFYPELCKKVELVLQNTRITVNKEYKSKYRELKKLFASMDDAVQFMNNKQCHKTKSVLTYIKNSLPVIELFQSENFLTEISDILLNRTKDLDFKDNDWSIARSIALHLMTHHIEWVQKMFYKLLAGMVKSILVGNETYQRENEKSLTLLCDVGVLTEICCHGLSSKLKEVEESASDIMLYLLRGRLVLSESCWWHLLACVLPVLPLLHVYAAHDTQLGKAICKSLERDIADCMGVSIADMTSGLIRLLFVKCVAVQLDAAHQLCRLLDDENFLPPKESLRADVLLSALRRVKPQEFNIDTSSSPSKIPQTTGLTQILDVLKQDIVLDDHDEYVSRQTIQPTLEPSLRRSTLQQLAVIMRQQELHDAFVQYDGLKVIVATLRMSLTVDDYLAFPECAISCVSVLNSVCFMTRHVLAKINYLPSLLLRVILVFPANETCVLMCSQVLALVSWSGFALQELDAQRHRVPALPLSVTTRTALPFAVNGYWATSPNAEHSHVEWLLTDEEWRSAIRVRWWCANSGRSRLLTEAPPVSPLALRPAPRDLDALRAACPIFSCTKALLSLQNATSHKQVTEALYKLESYVYLVAPSCASRKEFSSLPWQHTRRFLDSPPASTRDTALLCTLLHFVVMYMDNVPNVDGTMNWIKSSFIGDNAHIISLLSRDEFYPQQSVQEGIEVTQLHIHIVKVLLRCVMMLENWEDYDSHKLESLLKILLVCLEKIDLRNFHILGYLNELMRCIRYALNSRYCKLSEDTLLRCLRLVTRTLSGCASGGGCKGQACRLDAVLALLALLKQIHDESIPVQRWSETFNSEVVRLIVKCSCGSRAELRAAALQVVVALAHYAQLMPHLMQAIQHSSLSQFAVNIFCQRGEANVVRAAAAALLASIASRASPRSDILECDVLEQLNENNFSENCLEILVDFCNTKDYKQTFEANVSLGLLERRSELEVRARKSGEECVEPRSAAPRPPPSPGLVTALADALHNVSAFSNCPVQDWNEQGLYRLLFRCASWSCVEARDTHSARGACCRALRAAAVHTSVRAGLAATKDCLYSLLMSLTPFGEDENELSLVARAQAMSFLASLLSEKAASDSVWRNLRENSATDFFHLLLQCLESDEIELQDAALYCLTQLTQSLTHKKHADKTKDDTYSEYYDNLKSPFYNDYQIDNCGAGDSVPSTDCQPEYLSEEICKSLISIYQKLSMENKKHELSQDERWIQVCSCLSSVVSVSARSRQYALHRNLPRLLLATLQAVRDHLSMHGKPAELVKHANNSPVLRSLYWLLVVIDCSMLGSQAAKDAYVGDNLTVSLNRLWPWCMMTEQLRLAVLHLLCTFTNDCPKAWGAMCMCVGGRTLVGEVCMLSSREAANAKPRAHGALQLCLLTLRRVLPHHHCRAIVLKSDVLSSMYRLCIRERVRGLGAACVWWARVCERAARTAEGAAALLALPARAAPLAALPPPARARLMPALAHAAHHHRITFLQSSDLLELMAGTLLAGDTAEVVSAARAVWALAANNHKAKLVLRSAGVAAAVQTSLQRLRTATPDPAAQRALQLLTYTNTVLQAT</sequence>
<dbReference type="SUPFAM" id="SSF48371">
    <property type="entry name" value="ARM repeat"/>
    <property type="match status" value="1"/>
</dbReference>
<dbReference type="GO" id="GO:0036064">
    <property type="term" value="C:ciliary basal body"/>
    <property type="evidence" value="ECO:0007669"/>
    <property type="project" value="InterPro"/>
</dbReference>
<protein>
    <recommendedName>
        <fullName evidence="1">Rotatin N-terminal domain-containing protein</fullName>
    </recommendedName>
</protein>
<accession>A0A9N8L044</accession>
<organism evidence="2 3">
    <name type="scientific">Chrysodeixis includens</name>
    <name type="common">Soybean looper</name>
    <name type="synonym">Pseudoplusia includens</name>
    <dbReference type="NCBI Taxonomy" id="689277"/>
    <lineage>
        <taxon>Eukaryota</taxon>
        <taxon>Metazoa</taxon>
        <taxon>Ecdysozoa</taxon>
        <taxon>Arthropoda</taxon>
        <taxon>Hexapoda</taxon>
        <taxon>Insecta</taxon>
        <taxon>Pterygota</taxon>
        <taxon>Neoptera</taxon>
        <taxon>Endopterygota</taxon>
        <taxon>Lepidoptera</taxon>
        <taxon>Glossata</taxon>
        <taxon>Ditrysia</taxon>
        <taxon>Noctuoidea</taxon>
        <taxon>Noctuidae</taxon>
        <taxon>Plusiinae</taxon>
        <taxon>Chrysodeixis</taxon>
    </lineage>
</organism>
<proteinExistence type="predicted"/>
<reference evidence="2" key="1">
    <citation type="submission" date="2021-12" db="EMBL/GenBank/DDBJ databases">
        <authorList>
            <person name="King R."/>
        </authorList>
    </citation>
    <scope>NUCLEOTIDE SEQUENCE</scope>
</reference>
<dbReference type="InterPro" id="IPR016024">
    <property type="entry name" value="ARM-type_fold"/>
</dbReference>
<evidence type="ECO:0000259" key="1">
    <source>
        <dbReference type="Pfam" id="PF14726"/>
    </source>
</evidence>
<dbReference type="GO" id="GO:0010457">
    <property type="term" value="P:centriole-centriole cohesion"/>
    <property type="evidence" value="ECO:0007669"/>
    <property type="project" value="TreeGrafter"/>
</dbReference>